<comment type="caution">
    <text evidence="3">The sequence shown here is derived from an EMBL/GenBank/DDBJ whole genome shotgun (WGS) entry which is preliminary data.</text>
</comment>
<dbReference type="AlphaFoldDB" id="A0A6A4FSF4"/>
<evidence type="ECO:0000313" key="2">
    <source>
        <dbReference type="EMBL" id="KAE9004902.1"/>
    </source>
</evidence>
<evidence type="ECO:0000313" key="3">
    <source>
        <dbReference type="EMBL" id="KAE9351977.1"/>
    </source>
</evidence>
<name>A0A6A4FSF4_9STRA</name>
<organism evidence="3 5">
    <name type="scientific">Phytophthora rubi</name>
    <dbReference type="NCBI Taxonomy" id="129364"/>
    <lineage>
        <taxon>Eukaryota</taxon>
        <taxon>Sar</taxon>
        <taxon>Stramenopiles</taxon>
        <taxon>Oomycota</taxon>
        <taxon>Peronosporomycetes</taxon>
        <taxon>Peronosporales</taxon>
        <taxon>Peronosporaceae</taxon>
        <taxon>Phytophthora</taxon>
    </lineage>
</organism>
<keyword evidence="5" id="KW-1185">Reference proteome</keyword>
<dbReference type="Proteomes" id="UP000435112">
    <property type="component" value="Unassembled WGS sequence"/>
</dbReference>
<dbReference type="Proteomes" id="UP000434957">
    <property type="component" value="Unassembled WGS sequence"/>
</dbReference>
<dbReference type="EMBL" id="QXFT01000177">
    <property type="protein sequence ID" value="KAE9351977.1"/>
    <property type="molecule type" value="Genomic_DNA"/>
</dbReference>
<evidence type="ECO:0000313" key="4">
    <source>
        <dbReference type="Proteomes" id="UP000429607"/>
    </source>
</evidence>
<gene>
    <name evidence="2" type="ORF">PR001_g17592</name>
    <name evidence="1" type="ORF">PR002_g20720</name>
    <name evidence="3" type="ORF">PR003_g4630</name>
</gene>
<reference evidence="3 5" key="1">
    <citation type="submission" date="2018-08" db="EMBL/GenBank/DDBJ databases">
        <title>Genomic investigation of the strawberry pathogen Phytophthora fragariae indicates pathogenicity is determined by transcriptional variation in three key races.</title>
        <authorList>
            <person name="Adams T.M."/>
            <person name="Armitage A.D."/>
            <person name="Sobczyk M.K."/>
            <person name="Bates H.J."/>
            <person name="Dunwell J.M."/>
            <person name="Nellist C.F."/>
            <person name="Harrison R.J."/>
        </authorList>
    </citation>
    <scope>NUCLEOTIDE SEQUENCE [LARGE SCALE GENOMIC DNA]</scope>
    <source>
        <strain evidence="2 4">SCRP249</strain>
        <strain evidence="1 6">SCRP324</strain>
        <strain evidence="3 5">SCRP333</strain>
    </source>
</reference>
<evidence type="ECO:0000313" key="5">
    <source>
        <dbReference type="Proteomes" id="UP000434957"/>
    </source>
</evidence>
<evidence type="ECO:0000313" key="6">
    <source>
        <dbReference type="Proteomes" id="UP000435112"/>
    </source>
</evidence>
<protein>
    <submittedName>
        <fullName evidence="3">Uncharacterized protein</fullName>
    </submittedName>
</protein>
<sequence>MLYCVFHWFSLYVSINNNSAECDNRTCSYDGNDPSVSNSSSYKSRGLCSLDLVVGMKELFRKVPFLIQALYTGETCSIAGQGSGFLASGRCKRDLSFPDTYYKAFLYENGSASYKTWFNDGSCGSDDSTWETKLISRDAMRATHGIS</sequence>
<evidence type="ECO:0000313" key="1">
    <source>
        <dbReference type="EMBL" id="KAE8991856.1"/>
    </source>
</evidence>
<dbReference type="EMBL" id="QXFV01001479">
    <property type="protein sequence ID" value="KAE9004902.1"/>
    <property type="molecule type" value="Genomic_DNA"/>
</dbReference>
<proteinExistence type="predicted"/>
<dbReference type="Proteomes" id="UP000429607">
    <property type="component" value="Unassembled WGS sequence"/>
</dbReference>
<dbReference type="EMBL" id="QXFU01002009">
    <property type="protein sequence ID" value="KAE8991856.1"/>
    <property type="molecule type" value="Genomic_DNA"/>
</dbReference>
<accession>A0A6A4FSF4</accession>